<sequence>MAAKAPKKKSVLGRGLGALLEDSNSESNKNLETSSVGTMNEINLDQIEVNPYQPRTHFDRVALEELADSIKLQGIIQPITVRQLSEGEYQLISGERRFQASKIAGLKSIPAYVRTADDQQMLEMAIIENIQRENLNAIEIALSYQRLLSECKIKQEELGERVGKNRTTVNNYLRLLKLPPDIQAGLRDNKISMGHARALINIEDVDKQLHIYKQTVEEELSVRKVEQLVRDLITPKEEKPKPEKTGDSKHRTYEVQQIQQKLSSHFGTRVNLKADGQYRGEIKIPFVSTEDLNRILEIINL</sequence>
<evidence type="ECO:0000313" key="5">
    <source>
        <dbReference type="EMBL" id="KOF03299.1"/>
    </source>
</evidence>
<feature type="domain" description="ParB-like N-terminal" evidence="4">
    <location>
        <begin position="40"/>
        <end position="130"/>
    </location>
</feature>
<dbReference type="PANTHER" id="PTHR33375:SF1">
    <property type="entry name" value="CHROMOSOME-PARTITIONING PROTEIN PARB-RELATED"/>
    <property type="match status" value="1"/>
</dbReference>
<gene>
    <name evidence="5" type="ORF">OB69_08410</name>
</gene>
<proteinExistence type="inferred from homology"/>
<evidence type="ECO:0000259" key="4">
    <source>
        <dbReference type="SMART" id="SM00470"/>
    </source>
</evidence>
<reference evidence="6" key="1">
    <citation type="submission" date="2014-11" db="EMBL/GenBank/DDBJ databases">
        <title>Genome sequencing of Roseivirga sp. D-25.</title>
        <authorList>
            <person name="Selvaratnam C."/>
            <person name="Thevarajoo S."/>
            <person name="Goh K.M."/>
            <person name="Eee R."/>
            <person name="Chan K.-G."/>
            <person name="Chong C.S."/>
        </authorList>
    </citation>
    <scope>NUCLEOTIDE SEQUENCE [LARGE SCALE GENOMIC DNA]</scope>
    <source>
        <strain evidence="6">D-25</strain>
    </source>
</reference>
<dbReference type="AlphaFoldDB" id="A0A0L8ALV4"/>
<dbReference type="InterPro" id="IPR050336">
    <property type="entry name" value="Chromosome_partition/occlusion"/>
</dbReference>
<evidence type="ECO:0000313" key="6">
    <source>
        <dbReference type="Proteomes" id="UP000036908"/>
    </source>
</evidence>
<evidence type="ECO:0000256" key="3">
    <source>
        <dbReference type="ARBA" id="ARBA00023125"/>
    </source>
</evidence>
<dbReference type="SUPFAM" id="SSF109709">
    <property type="entry name" value="KorB DNA-binding domain-like"/>
    <property type="match status" value="1"/>
</dbReference>
<comment type="similarity">
    <text evidence="1">Belongs to the ParB family.</text>
</comment>
<evidence type="ECO:0000256" key="2">
    <source>
        <dbReference type="ARBA" id="ARBA00022829"/>
    </source>
</evidence>
<organism evidence="5 6">
    <name type="scientific">Roseivirga seohaensis subsp. aquiponti</name>
    <dbReference type="NCBI Taxonomy" id="1566026"/>
    <lineage>
        <taxon>Bacteria</taxon>
        <taxon>Pseudomonadati</taxon>
        <taxon>Bacteroidota</taxon>
        <taxon>Cytophagia</taxon>
        <taxon>Cytophagales</taxon>
        <taxon>Roseivirgaceae</taxon>
        <taxon>Roseivirga</taxon>
    </lineage>
</organism>
<dbReference type="SUPFAM" id="SSF110849">
    <property type="entry name" value="ParB/Sulfiredoxin"/>
    <property type="match status" value="1"/>
</dbReference>
<dbReference type="CDD" id="cd16393">
    <property type="entry name" value="SPO0J_N"/>
    <property type="match status" value="1"/>
</dbReference>
<dbReference type="Gene3D" id="1.10.10.2830">
    <property type="match status" value="1"/>
</dbReference>
<dbReference type="InterPro" id="IPR041468">
    <property type="entry name" value="HTH_ParB/Spo0J"/>
</dbReference>
<dbReference type="PANTHER" id="PTHR33375">
    <property type="entry name" value="CHROMOSOME-PARTITIONING PROTEIN PARB-RELATED"/>
    <property type="match status" value="1"/>
</dbReference>
<dbReference type="GO" id="GO:0005694">
    <property type="term" value="C:chromosome"/>
    <property type="evidence" value="ECO:0007669"/>
    <property type="project" value="TreeGrafter"/>
</dbReference>
<keyword evidence="3" id="KW-0238">DNA-binding</keyword>
<comment type="caution">
    <text evidence="5">The sequence shown here is derived from an EMBL/GenBank/DDBJ whole genome shotgun (WGS) entry which is preliminary data.</text>
</comment>
<dbReference type="RefSeq" id="WP_053223253.1">
    <property type="nucleotide sequence ID" value="NZ_JSVA01000008.1"/>
</dbReference>
<protein>
    <submittedName>
        <fullName evidence="5">Chromosome partitioning protein ParB</fullName>
    </submittedName>
</protein>
<dbReference type="InterPro" id="IPR057240">
    <property type="entry name" value="ParB_dimer_C"/>
</dbReference>
<dbReference type="Proteomes" id="UP000036908">
    <property type="component" value="Unassembled WGS sequence"/>
</dbReference>
<dbReference type="InterPro" id="IPR003115">
    <property type="entry name" value="ParB_N"/>
</dbReference>
<dbReference type="GO" id="GO:0003677">
    <property type="term" value="F:DNA binding"/>
    <property type="evidence" value="ECO:0007669"/>
    <property type="project" value="UniProtKB-KW"/>
</dbReference>
<dbReference type="PATRIC" id="fig|1566026.4.peg.3515"/>
<dbReference type="GO" id="GO:0007059">
    <property type="term" value="P:chromosome segregation"/>
    <property type="evidence" value="ECO:0007669"/>
    <property type="project" value="UniProtKB-KW"/>
</dbReference>
<dbReference type="Pfam" id="PF02195">
    <property type="entry name" value="ParB_N"/>
    <property type="match status" value="1"/>
</dbReference>
<dbReference type="NCBIfam" id="TIGR00180">
    <property type="entry name" value="parB_part"/>
    <property type="match status" value="1"/>
</dbReference>
<evidence type="ECO:0000256" key="1">
    <source>
        <dbReference type="ARBA" id="ARBA00006295"/>
    </source>
</evidence>
<dbReference type="SMART" id="SM00470">
    <property type="entry name" value="ParB"/>
    <property type="match status" value="1"/>
</dbReference>
<accession>A0A0L8ALV4</accession>
<dbReference type="EMBL" id="JSVA01000008">
    <property type="protein sequence ID" value="KOF03299.1"/>
    <property type="molecule type" value="Genomic_DNA"/>
</dbReference>
<dbReference type="Gene3D" id="3.90.1530.30">
    <property type="match status" value="1"/>
</dbReference>
<dbReference type="FunFam" id="1.10.10.2830:FF:000001">
    <property type="entry name" value="Chromosome partitioning protein ParB"/>
    <property type="match status" value="1"/>
</dbReference>
<dbReference type="Pfam" id="PF23552">
    <property type="entry name" value="ParB_C"/>
    <property type="match status" value="1"/>
</dbReference>
<keyword evidence="2" id="KW-0159">Chromosome partition</keyword>
<keyword evidence="6" id="KW-1185">Reference proteome</keyword>
<dbReference type="InterPro" id="IPR004437">
    <property type="entry name" value="ParB/RepB/Spo0J"/>
</dbReference>
<dbReference type="FunFam" id="3.90.1530.30:FF:000001">
    <property type="entry name" value="Chromosome partitioning protein ParB"/>
    <property type="match status" value="1"/>
</dbReference>
<dbReference type="InterPro" id="IPR036086">
    <property type="entry name" value="ParB/Sulfiredoxin_sf"/>
</dbReference>
<dbReference type="Pfam" id="PF17762">
    <property type="entry name" value="HTH_ParB"/>
    <property type="match status" value="1"/>
</dbReference>
<name>A0A0L8ALV4_9BACT</name>